<name>A0A9N9QSW5_9NEOP</name>
<dbReference type="Proteomes" id="UP001153714">
    <property type="component" value="Chromosome 1"/>
</dbReference>
<dbReference type="AlphaFoldDB" id="A0A9N9QSW5"/>
<organism evidence="1 2">
    <name type="scientific">Diatraea saccharalis</name>
    <name type="common">sugarcane borer</name>
    <dbReference type="NCBI Taxonomy" id="40085"/>
    <lineage>
        <taxon>Eukaryota</taxon>
        <taxon>Metazoa</taxon>
        <taxon>Ecdysozoa</taxon>
        <taxon>Arthropoda</taxon>
        <taxon>Hexapoda</taxon>
        <taxon>Insecta</taxon>
        <taxon>Pterygota</taxon>
        <taxon>Neoptera</taxon>
        <taxon>Endopterygota</taxon>
        <taxon>Lepidoptera</taxon>
        <taxon>Glossata</taxon>
        <taxon>Ditrysia</taxon>
        <taxon>Pyraloidea</taxon>
        <taxon>Crambidae</taxon>
        <taxon>Crambinae</taxon>
        <taxon>Diatraea</taxon>
    </lineage>
</organism>
<reference evidence="1" key="2">
    <citation type="submission" date="2022-10" db="EMBL/GenBank/DDBJ databases">
        <authorList>
            <consortium name="ENA_rothamsted_submissions"/>
            <consortium name="culmorum"/>
            <person name="King R."/>
        </authorList>
    </citation>
    <scope>NUCLEOTIDE SEQUENCE</scope>
</reference>
<dbReference type="EMBL" id="OU893332">
    <property type="protein sequence ID" value="CAG9782044.1"/>
    <property type="molecule type" value="Genomic_DNA"/>
</dbReference>
<gene>
    <name evidence="1" type="ORF">DIATSA_LOCUS335</name>
</gene>
<accession>A0A9N9QSW5</accession>
<evidence type="ECO:0000313" key="2">
    <source>
        <dbReference type="Proteomes" id="UP001153714"/>
    </source>
</evidence>
<keyword evidence="2" id="KW-1185">Reference proteome</keyword>
<proteinExistence type="predicted"/>
<evidence type="ECO:0000313" key="1">
    <source>
        <dbReference type="EMBL" id="CAG9782044.1"/>
    </source>
</evidence>
<dbReference type="OrthoDB" id="191673at2759"/>
<reference evidence="1" key="1">
    <citation type="submission" date="2021-12" db="EMBL/GenBank/DDBJ databases">
        <authorList>
            <person name="King R."/>
        </authorList>
    </citation>
    <scope>NUCLEOTIDE SEQUENCE</scope>
</reference>
<protein>
    <submittedName>
        <fullName evidence="1">Uncharacterized protein</fullName>
    </submittedName>
</protein>
<sequence length="407" mass="46025">MEDDVLFDLVSNAMIWQLSAPDSSRGPGTAHLHIVLAAAGPVLIHTAVRMLAVADSHRFPTFLEIAFLLANDNADNCIEMMKENIIENIFYRFNPYFPITELPTFNENPADPRDWNLKLGESCINISTTLSLLLVLLTTTKAYLERNPTHRSILPCPDAYSQRCFIWAYRYECRVRGHQNERITLTVVIGVLLYCFGDRLTLFSSLLMPDLMSLSVLTELPTRSDWIGTVNMNTGQVDVQFKSILIALCVDLIKAFPANKFMTRSSVQCIILAMVCDIARAGDAVGQIVTWRAKFSASHAVFALLHLLSDDLAYTVTLADEAFNMYKNIKISPEDEAVLVLCSHYMTLKLNEVWVETKIRSPTLLPQDQDNVEEFLNIGVGWAKEIKRQQEDVIQKDINKVYLHLCM</sequence>